<feature type="transmembrane region" description="Helical" evidence="10">
    <location>
        <begin position="163"/>
        <end position="185"/>
    </location>
</feature>
<evidence type="ECO:0000259" key="11">
    <source>
        <dbReference type="PROSITE" id="PS50262"/>
    </source>
</evidence>
<reference evidence="12" key="4">
    <citation type="submission" date="2025-09" db="UniProtKB">
        <authorList>
            <consortium name="Ensembl"/>
        </authorList>
    </citation>
    <scope>IDENTIFICATION</scope>
    <source>
        <strain evidence="12">HSOK</strain>
    </source>
</reference>
<evidence type="ECO:0000256" key="7">
    <source>
        <dbReference type="ARBA" id="ARBA00023170"/>
    </source>
</evidence>
<evidence type="ECO:0000256" key="6">
    <source>
        <dbReference type="ARBA" id="ARBA00023136"/>
    </source>
</evidence>
<evidence type="ECO:0000256" key="9">
    <source>
        <dbReference type="RuleBase" id="RU000688"/>
    </source>
</evidence>
<dbReference type="InterPro" id="IPR005466">
    <property type="entry name" value="P2Y14_rcpt"/>
</dbReference>
<dbReference type="GO" id="GO:0045028">
    <property type="term" value="F:G protein-coupled purinergic nucleotide receptor activity"/>
    <property type="evidence" value="ECO:0007669"/>
    <property type="project" value="InterPro"/>
</dbReference>
<evidence type="ECO:0000256" key="2">
    <source>
        <dbReference type="ARBA" id="ARBA00022475"/>
    </source>
</evidence>
<dbReference type="PROSITE" id="PS00237">
    <property type="entry name" value="G_PROTEIN_RECEP_F1_1"/>
    <property type="match status" value="1"/>
</dbReference>
<evidence type="ECO:0000313" key="12">
    <source>
        <dbReference type="Ensembl" id="ENSORLP00015025659.1"/>
    </source>
</evidence>
<name>A0A3P9J0B6_ORYLA</name>
<dbReference type="InterPro" id="IPR000276">
    <property type="entry name" value="GPCR_Rhodpsn"/>
</dbReference>
<dbReference type="SUPFAM" id="SSF81321">
    <property type="entry name" value="Family A G protein-coupled receptor-like"/>
    <property type="match status" value="1"/>
</dbReference>
<keyword evidence="8 9" id="KW-0807">Transducer</keyword>
<dbReference type="InterPro" id="IPR017452">
    <property type="entry name" value="GPCR_Rhodpsn_7TM"/>
</dbReference>
<feature type="domain" description="G-protein coupled receptors family 1 profile" evidence="11">
    <location>
        <begin position="46"/>
        <end position="320"/>
    </location>
</feature>
<feature type="transmembrane region" description="Helical" evidence="10">
    <location>
        <begin position="261"/>
        <end position="282"/>
    </location>
</feature>
<evidence type="ECO:0000256" key="4">
    <source>
        <dbReference type="ARBA" id="ARBA00022989"/>
    </source>
</evidence>
<protein>
    <submittedName>
        <fullName evidence="12">Purinergic receptor P2Y13</fullName>
    </submittedName>
</protein>
<dbReference type="GO" id="GO:0005886">
    <property type="term" value="C:plasma membrane"/>
    <property type="evidence" value="ECO:0007669"/>
    <property type="project" value="UniProtKB-SubCell"/>
</dbReference>
<accession>A0A3P9J0B6</accession>
<keyword evidence="7 9" id="KW-0675">Receptor</keyword>
<dbReference type="PANTHER" id="PTHR24233">
    <property type="entry name" value="P2Y PURINOCEPTOR-RELATED G-PROTEIN COUPLED RECEPTOR"/>
    <property type="match status" value="1"/>
</dbReference>
<dbReference type="Gene3D" id="1.20.1070.10">
    <property type="entry name" value="Rhodopsin 7-helix transmembrane proteins"/>
    <property type="match status" value="1"/>
</dbReference>
<proteinExistence type="inferred from homology"/>
<feature type="transmembrane region" description="Helical" evidence="10">
    <location>
        <begin position="219"/>
        <end position="240"/>
    </location>
</feature>
<keyword evidence="3 9" id="KW-0812">Transmembrane</keyword>
<dbReference type="PRINTS" id="PR01655">
    <property type="entry name" value="UDPGLUCOSER"/>
</dbReference>
<organism evidence="12 13">
    <name type="scientific">Oryzias latipes</name>
    <name type="common">Japanese rice fish</name>
    <name type="synonym">Japanese killifish</name>
    <dbReference type="NCBI Taxonomy" id="8090"/>
    <lineage>
        <taxon>Eukaryota</taxon>
        <taxon>Metazoa</taxon>
        <taxon>Chordata</taxon>
        <taxon>Craniata</taxon>
        <taxon>Vertebrata</taxon>
        <taxon>Euteleostomi</taxon>
        <taxon>Actinopterygii</taxon>
        <taxon>Neopterygii</taxon>
        <taxon>Teleostei</taxon>
        <taxon>Neoteleostei</taxon>
        <taxon>Acanthomorphata</taxon>
        <taxon>Ovalentaria</taxon>
        <taxon>Atherinomorphae</taxon>
        <taxon>Beloniformes</taxon>
        <taxon>Adrianichthyidae</taxon>
        <taxon>Oryziinae</taxon>
        <taxon>Oryzias</taxon>
    </lineage>
</organism>
<evidence type="ECO:0000256" key="10">
    <source>
        <dbReference type="SAM" id="Phobius"/>
    </source>
</evidence>
<evidence type="ECO:0000256" key="3">
    <source>
        <dbReference type="ARBA" id="ARBA00022692"/>
    </source>
</evidence>
<comment type="similarity">
    <text evidence="9">Belongs to the G-protein coupled receptor 1 family.</text>
</comment>
<feature type="transmembrane region" description="Helical" evidence="10">
    <location>
        <begin position="121"/>
        <end position="142"/>
    </location>
</feature>
<keyword evidence="6 10" id="KW-0472">Membrane</keyword>
<dbReference type="AlphaFoldDB" id="A0A3P9J0B6"/>
<reference evidence="12 13" key="2">
    <citation type="submission" date="2017-04" db="EMBL/GenBank/DDBJ databases">
        <title>CpG methylation of centromeres and impact of large insertions on vertebrate speciation.</title>
        <authorList>
            <person name="Ichikawa K."/>
            <person name="Yoshimura J."/>
            <person name="Morishita S."/>
        </authorList>
    </citation>
    <scope>NUCLEOTIDE SEQUENCE</scope>
    <source>
        <strain evidence="12 13">HSOK</strain>
    </source>
</reference>
<dbReference type="Pfam" id="PF00001">
    <property type="entry name" value="7tm_1"/>
    <property type="match status" value="1"/>
</dbReference>
<dbReference type="Proteomes" id="UP000265200">
    <property type="component" value="Chromosome 13"/>
</dbReference>
<comment type="subcellular location">
    <subcellularLocation>
        <location evidence="1">Cell membrane</location>
        <topology evidence="1">Multi-pass membrane protein</topology>
    </subcellularLocation>
</comment>
<feature type="transmembrane region" description="Helical" evidence="10">
    <location>
        <begin position="83"/>
        <end position="101"/>
    </location>
</feature>
<dbReference type="PANTHER" id="PTHR24233:SF10">
    <property type="entry name" value="P2Y PURINOCEPTOR 13"/>
    <property type="match status" value="1"/>
</dbReference>
<feature type="transmembrane region" description="Helical" evidence="10">
    <location>
        <begin position="49"/>
        <end position="71"/>
    </location>
</feature>
<sequence>MYYFIQSQSLRVDSVEFMSSFSPILTMQNNSSHPPTNCTLSSTETTQLLVAYLFFFSFPIAFLLNGIAAWVSFHLSPTSTFIVYLKTLVGADLLMTLMIPPMAASMLPGAALEVRSFNCRYAGVIFFTSLYTSITLMGLISLDRFFKIVRPLGKGFGQNITTSIIMSSLVCVVLFGSTAIPTIVLTDQTPENATKDICMSMKGPAGKTLHNYVVTSMEILFWLITIMIVFCYICITLTVMQSFRNSGSKNNQGKKKTKLRVFSILVVYFVCFVPLHLLRIPFTIHETFDTSFCTPEGLLIAHQVSVWVSSTNACLDPFLYIHLCREYREKLDKMVKDSIVFVKLHFLTKKI</sequence>
<reference key="1">
    <citation type="journal article" date="2007" name="Nature">
        <title>The medaka draft genome and insights into vertebrate genome evolution.</title>
        <authorList>
            <person name="Kasahara M."/>
            <person name="Naruse K."/>
            <person name="Sasaki S."/>
            <person name="Nakatani Y."/>
            <person name="Qu W."/>
            <person name="Ahsan B."/>
            <person name="Yamada T."/>
            <person name="Nagayasu Y."/>
            <person name="Doi K."/>
            <person name="Kasai Y."/>
            <person name="Jindo T."/>
            <person name="Kobayashi D."/>
            <person name="Shimada A."/>
            <person name="Toyoda A."/>
            <person name="Kuroki Y."/>
            <person name="Fujiyama A."/>
            <person name="Sasaki T."/>
            <person name="Shimizu A."/>
            <person name="Asakawa S."/>
            <person name="Shimizu N."/>
            <person name="Hashimoto S."/>
            <person name="Yang J."/>
            <person name="Lee Y."/>
            <person name="Matsushima K."/>
            <person name="Sugano S."/>
            <person name="Sakaizumi M."/>
            <person name="Narita T."/>
            <person name="Ohishi K."/>
            <person name="Haga S."/>
            <person name="Ohta F."/>
            <person name="Nomoto H."/>
            <person name="Nogata K."/>
            <person name="Morishita T."/>
            <person name="Endo T."/>
            <person name="Shin-I T."/>
            <person name="Takeda H."/>
            <person name="Morishita S."/>
            <person name="Kohara Y."/>
        </authorList>
    </citation>
    <scope>NUCLEOTIDE SEQUENCE [LARGE SCALE GENOMIC DNA]</scope>
    <source>
        <strain>Hd-rR</strain>
    </source>
</reference>
<dbReference type="Ensembl" id="ENSORLT00015004842.1">
    <property type="protein sequence ID" value="ENSORLP00015025659.1"/>
    <property type="gene ID" value="ENSORLG00015006888.1"/>
</dbReference>
<dbReference type="PRINTS" id="PR01157">
    <property type="entry name" value="P2YPURNOCPTR"/>
</dbReference>
<keyword evidence="5 9" id="KW-0297">G-protein coupled receptor</keyword>
<dbReference type="PROSITE" id="PS50262">
    <property type="entry name" value="G_PROTEIN_RECEP_F1_2"/>
    <property type="match status" value="1"/>
</dbReference>
<reference evidence="12" key="3">
    <citation type="submission" date="2025-08" db="UniProtKB">
        <authorList>
            <consortium name="Ensembl"/>
        </authorList>
    </citation>
    <scope>IDENTIFICATION</scope>
    <source>
        <strain evidence="12">HSOK</strain>
    </source>
</reference>
<evidence type="ECO:0000313" key="13">
    <source>
        <dbReference type="Proteomes" id="UP000265200"/>
    </source>
</evidence>
<evidence type="ECO:0000256" key="1">
    <source>
        <dbReference type="ARBA" id="ARBA00004651"/>
    </source>
</evidence>
<dbReference type="PRINTS" id="PR00237">
    <property type="entry name" value="GPCRRHODOPSN"/>
</dbReference>
<evidence type="ECO:0000256" key="8">
    <source>
        <dbReference type="ARBA" id="ARBA00023224"/>
    </source>
</evidence>
<evidence type="ECO:0000256" key="5">
    <source>
        <dbReference type="ARBA" id="ARBA00023040"/>
    </source>
</evidence>
<keyword evidence="2" id="KW-1003">Cell membrane</keyword>
<keyword evidence="4 10" id="KW-1133">Transmembrane helix</keyword>